<dbReference type="Proteomes" id="UP001328107">
    <property type="component" value="Unassembled WGS sequence"/>
</dbReference>
<accession>A0AAN5CRN6</accession>
<dbReference type="AlphaFoldDB" id="A0AAN5CRN6"/>
<reference evidence="2" key="1">
    <citation type="submission" date="2022-10" db="EMBL/GenBank/DDBJ databases">
        <title>Genome assembly of Pristionchus species.</title>
        <authorList>
            <person name="Yoshida K."/>
            <person name="Sommer R.J."/>
        </authorList>
    </citation>
    <scope>NUCLEOTIDE SEQUENCE [LARGE SCALE GENOMIC DNA]</scope>
    <source>
        <strain evidence="2">RS5460</strain>
    </source>
</reference>
<feature type="non-terminal residue" evidence="1">
    <location>
        <position position="61"/>
    </location>
</feature>
<dbReference type="Gene3D" id="1.20.960.10">
    <property type="entry name" value="Mitochondrial outer membrane translocase complex, subunit Tom20 domain"/>
    <property type="match status" value="1"/>
</dbReference>
<keyword evidence="2" id="KW-1185">Reference proteome</keyword>
<evidence type="ECO:0000313" key="2">
    <source>
        <dbReference type="Proteomes" id="UP001328107"/>
    </source>
</evidence>
<feature type="non-terminal residue" evidence="1">
    <location>
        <position position="1"/>
    </location>
</feature>
<sequence>KNDMRAGDLHVGAERLARAVLVSDQTEQDLAILEEDLLPAHFDLVRKKMANIERICNANNN</sequence>
<protein>
    <submittedName>
        <fullName evidence="1">Uncharacterized protein</fullName>
    </submittedName>
</protein>
<gene>
    <name evidence="1" type="ORF">PMAYCL1PPCAC_19553</name>
</gene>
<evidence type="ECO:0000313" key="1">
    <source>
        <dbReference type="EMBL" id="GMR49358.1"/>
    </source>
</evidence>
<dbReference type="EMBL" id="BTRK01000004">
    <property type="protein sequence ID" value="GMR49358.1"/>
    <property type="molecule type" value="Genomic_DNA"/>
</dbReference>
<name>A0AAN5CRN6_9BILA</name>
<organism evidence="1 2">
    <name type="scientific">Pristionchus mayeri</name>
    <dbReference type="NCBI Taxonomy" id="1317129"/>
    <lineage>
        <taxon>Eukaryota</taxon>
        <taxon>Metazoa</taxon>
        <taxon>Ecdysozoa</taxon>
        <taxon>Nematoda</taxon>
        <taxon>Chromadorea</taxon>
        <taxon>Rhabditida</taxon>
        <taxon>Rhabditina</taxon>
        <taxon>Diplogasteromorpha</taxon>
        <taxon>Diplogasteroidea</taxon>
        <taxon>Neodiplogasteridae</taxon>
        <taxon>Pristionchus</taxon>
    </lineage>
</organism>
<comment type="caution">
    <text evidence="1">The sequence shown here is derived from an EMBL/GenBank/DDBJ whole genome shotgun (WGS) entry which is preliminary data.</text>
</comment>
<proteinExistence type="predicted"/>
<dbReference type="SUPFAM" id="SSF47157">
    <property type="entry name" value="Mitochondrial import receptor subunit Tom20"/>
    <property type="match status" value="1"/>
</dbReference>
<dbReference type="InterPro" id="IPR023392">
    <property type="entry name" value="Tom20_dom_sf"/>
</dbReference>